<dbReference type="GeneID" id="22587024"/>
<dbReference type="KEGG" id="pbn:PADG_11127"/>
<reference evidence="1 2" key="1">
    <citation type="journal article" date="2011" name="PLoS Genet.">
        <title>Comparative genomic analysis of human fungal pathogens causing paracoccidioidomycosis.</title>
        <authorList>
            <person name="Desjardins C.A."/>
            <person name="Champion M.D."/>
            <person name="Holder J.W."/>
            <person name="Muszewska A."/>
            <person name="Goldberg J."/>
            <person name="Bailao A.M."/>
            <person name="Brigido M.M."/>
            <person name="Ferreira M.E."/>
            <person name="Garcia A.M."/>
            <person name="Grynberg M."/>
            <person name="Gujja S."/>
            <person name="Heiman D.I."/>
            <person name="Henn M.R."/>
            <person name="Kodira C.D."/>
            <person name="Leon-Narvaez H."/>
            <person name="Longo L.V."/>
            <person name="Ma L.J."/>
            <person name="Malavazi I."/>
            <person name="Matsuo A.L."/>
            <person name="Morais F.V."/>
            <person name="Pereira M."/>
            <person name="Rodriguez-Brito S."/>
            <person name="Sakthikumar S."/>
            <person name="Salem-Izacc S.M."/>
            <person name="Sykes S.M."/>
            <person name="Teixeira M.M."/>
            <person name="Vallejo M.C."/>
            <person name="Walter M.E."/>
            <person name="Yandava C."/>
            <person name="Young S."/>
            <person name="Zeng Q."/>
            <person name="Zucker J."/>
            <person name="Felipe M.S."/>
            <person name="Goldman G.H."/>
            <person name="Haas B.J."/>
            <person name="McEwen J.G."/>
            <person name="Nino-Vega G."/>
            <person name="Puccia R."/>
            <person name="San-Blas G."/>
            <person name="Soares C.M."/>
            <person name="Birren B.W."/>
            <person name="Cuomo C.A."/>
        </authorList>
    </citation>
    <scope>NUCLEOTIDE SEQUENCE [LARGE SCALE GENOMIC DNA]</scope>
    <source>
        <strain evidence="1 2">Pb18</strain>
    </source>
</reference>
<dbReference type="Proteomes" id="UP000001628">
    <property type="component" value="Unassembled WGS sequence"/>
</dbReference>
<accession>A0A0A0HX77</accession>
<dbReference type="InParanoid" id="A0A0A0HX77"/>
<gene>
    <name evidence="1" type="ORF">PADG_11127</name>
</gene>
<evidence type="ECO:0000313" key="2">
    <source>
        <dbReference type="Proteomes" id="UP000001628"/>
    </source>
</evidence>
<dbReference type="EMBL" id="KN275957">
    <property type="protein sequence ID" value="KGM92671.1"/>
    <property type="molecule type" value="Genomic_DNA"/>
</dbReference>
<name>A0A0A0HX77_PARBD</name>
<dbReference type="HOGENOM" id="CLU_2558907_0_0_1"/>
<evidence type="ECO:0000313" key="1">
    <source>
        <dbReference type="EMBL" id="KGM92671.1"/>
    </source>
</evidence>
<dbReference type="RefSeq" id="XP_010756724.1">
    <property type="nucleotide sequence ID" value="XM_010758422.1"/>
</dbReference>
<proteinExistence type="predicted"/>
<protein>
    <submittedName>
        <fullName evidence="1">Uncharacterized protein</fullName>
    </submittedName>
</protein>
<organism evidence="1 2">
    <name type="scientific">Paracoccidioides brasiliensis (strain Pb18)</name>
    <dbReference type="NCBI Taxonomy" id="502780"/>
    <lineage>
        <taxon>Eukaryota</taxon>
        <taxon>Fungi</taxon>
        <taxon>Dikarya</taxon>
        <taxon>Ascomycota</taxon>
        <taxon>Pezizomycotina</taxon>
        <taxon>Eurotiomycetes</taxon>
        <taxon>Eurotiomycetidae</taxon>
        <taxon>Onygenales</taxon>
        <taxon>Ajellomycetaceae</taxon>
        <taxon>Paracoccidioides</taxon>
    </lineage>
</organism>
<dbReference type="AlphaFoldDB" id="A0A0A0HX77"/>
<dbReference type="VEuPathDB" id="FungiDB:PADG_11127"/>
<keyword evidence="2" id="KW-1185">Reference proteome</keyword>
<sequence>MQNSLDSVLKLSDFAHCHSGSHDLQFTLWTRPGLRQKHELTILEFDMFFNMSLAKYIHGRHYALETGNYAMQLSNDRGDIEE</sequence>